<dbReference type="PANTHER" id="PTHR33606">
    <property type="entry name" value="PROTEIN YCII"/>
    <property type="match status" value="1"/>
</dbReference>
<proteinExistence type="inferred from homology"/>
<reference evidence="3 4" key="1">
    <citation type="submission" date="2019-12" db="EMBL/GenBank/DDBJ databases">
        <title>Litoreibacter badius sp. nov., a novel bacteriochlorophyll a-containing bacterium in the genus Litoreibacter.</title>
        <authorList>
            <person name="Kanamuro M."/>
            <person name="Takabe Y."/>
            <person name="Mori K."/>
            <person name="Takaichi S."/>
            <person name="Hanada S."/>
        </authorList>
    </citation>
    <scope>NUCLEOTIDE SEQUENCE [LARGE SCALE GENOMIC DNA]</scope>
    <source>
        <strain evidence="3 4">K6</strain>
    </source>
</reference>
<dbReference type="AlphaFoldDB" id="A0A6N6JIT8"/>
<gene>
    <name evidence="3" type="ORF">KIN_32600</name>
</gene>
<dbReference type="EMBL" id="BLJE01000004">
    <property type="protein sequence ID" value="GFE66186.1"/>
    <property type="molecule type" value="Genomic_DNA"/>
</dbReference>
<feature type="domain" description="YCII-related" evidence="2">
    <location>
        <begin position="1"/>
        <end position="89"/>
    </location>
</feature>
<comment type="similarity">
    <text evidence="1">Belongs to the YciI family.</text>
</comment>
<dbReference type="InterPro" id="IPR011008">
    <property type="entry name" value="Dimeric_a/b-barrel"/>
</dbReference>
<dbReference type="InterPro" id="IPR051807">
    <property type="entry name" value="Sec-metab_biosynth-assoc"/>
</dbReference>
<dbReference type="InterPro" id="IPR005545">
    <property type="entry name" value="YCII"/>
</dbReference>
<dbReference type="OrthoDB" id="2293521at2"/>
<dbReference type="Proteomes" id="UP000436822">
    <property type="component" value="Unassembled WGS sequence"/>
</dbReference>
<comment type="caution">
    <text evidence="3">The sequence shown here is derived from an EMBL/GenBank/DDBJ whole genome shotgun (WGS) entry which is preliminary data.</text>
</comment>
<evidence type="ECO:0000313" key="4">
    <source>
        <dbReference type="Proteomes" id="UP000436822"/>
    </source>
</evidence>
<dbReference type="SUPFAM" id="SSF54909">
    <property type="entry name" value="Dimeric alpha+beta barrel"/>
    <property type="match status" value="1"/>
</dbReference>
<dbReference type="PANTHER" id="PTHR33606:SF3">
    <property type="entry name" value="PROTEIN YCII"/>
    <property type="match status" value="1"/>
</dbReference>
<dbReference type="Pfam" id="PF03795">
    <property type="entry name" value="YCII"/>
    <property type="match status" value="1"/>
</dbReference>
<evidence type="ECO:0000259" key="2">
    <source>
        <dbReference type="Pfam" id="PF03795"/>
    </source>
</evidence>
<keyword evidence="4" id="KW-1185">Reference proteome</keyword>
<evidence type="ECO:0000313" key="3">
    <source>
        <dbReference type="EMBL" id="GFE66186.1"/>
    </source>
</evidence>
<sequence>MHYIINNHDNPDKAALRMEVREAHIAYLKSDHPGAKLVMAGPLLDGHGEMIGSHLVVAADDIAAVEQFQQDDPMAQSGLFLSSRIDPWKWVIGNPDAPAHQPS</sequence>
<protein>
    <recommendedName>
        <fullName evidence="2">YCII-related domain-containing protein</fullName>
    </recommendedName>
</protein>
<dbReference type="Gene3D" id="3.30.70.1060">
    <property type="entry name" value="Dimeric alpha+beta barrel"/>
    <property type="match status" value="1"/>
</dbReference>
<dbReference type="RefSeq" id="WP_159809020.1">
    <property type="nucleotide sequence ID" value="NZ_BLJE01000004.1"/>
</dbReference>
<organism evidence="3 4">
    <name type="scientific">Litoreibacter roseus</name>
    <dbReference type="NCBI Taxonomy" id="2601869"/>
    <lineage>
        <taxon>Bacteria</taxon>
        <taxon>Pseudomonadati</taxon>
        <taxon>Pseudomonadota</taxon>
        <taxon>Alphaproteobacteria</taxon>
        <taxon>Rhodobacterales</taxon>
        <taxon>Roseobacteraceae</taxon>
        <taxon>Litoreibacter</taxon>
    </lineage>
</organism>
<evidence type="ECO:0000256" key="1">
    <source>
        <dbReference type="ARBA" id="ARBA00007689"/>
    </source>
</evidence>
<name>A0A6N6JIT8_9RHOB</name>
<accession>A0A6N6JIT8</accession>